<dbReference type="Pfam" id="PF21833">
    <property type="entry name" value="DUF6893"/>
    <property type="match status" value="1"/>
</dbReference>
<comment type="caution">
    <text evidence="1">The sequence shown here is derived from an EMBL/GenBank/DDBJ whole genome shotgun (WGS) entry which is preliminary data.</text>
</comment>
<sequence length="34" mass="3832">MKKIVIGGAALAAVVAVFAEVFPDIRRYLRIRRM</sequence>
<dbReference type="InterPro" id="IPR054188">
    <property type="entry name" value="DUF6893"/>
</dbReference>
<proteinExistence type="predicted"/>
<dbReference type="RefSeq" id="WP_373430421.1">
    <property type="nucleotide sequence ID" value="NZ_JAUSYA010000001.1"/>
</dbReference>
<name>A0ABU0QBB8_STRAH</name>
<gene>
    <name evidence="1" type="ORF">QFZ56_006927</name>
</gene>
<accession>A0ABU0QBB8</accession>
<protein>
    <submittedName>
        <fullName evidence="1">Uncharacterized protein</fullName>
    </submittedName>
</protein>
<evidence type="ECO:0000313" key="2">
    <source>
        <dbReference type="Proteomes" id="UP001243364"/>
    </source>
</evidence>
<dbReference type="Proteomes" id="UP001243364">
    <property type="component" value="Unassembled WGS sequence"/>
</dbReference>
<dbReference type="EMBL" id="JAUSYA010000001">
    <property type="protein sequence ID" value="MDQ0687964.1"/>
    <property type="molecule type" value="Genomic_DNA"/>
</dbReference>
<organism evidence="1 2">
    <name type="scientific">Streptomyces achromogenes</name>
    <dbReference type="NCBI Taxonomy" id="67255"/>
    <lineage>
        <taxon>Bacteria</taxon>
        <taxon>Bacillati</taxon>
        <taxon>Actinomycetota</taxon>
        <taxon>Actinomycetes</taxon>
        <taxon>Kitasatosporales</taxon>
        <taxon>Streptomycetaceae</taxon>
        <taxon>Streptomyces</taxon>
    </lineage>
</organism>
<reference evidence="1 2" key="1">
    <citation type="submission" date="2023-07" db="EMBL/GenBank/DDBJ databases">
        <title>Comparative genomics of wheat-associated soil bacteria to identify genetic determinants of phenazine resistance.</title>
        <authorList>
            <person name="Mouncey N."/>
        </authorList>
    </citation>
    <scope>NUCLEOTIDE SEQUENCE [LARGE SCALE GENOMIC DNA]</scope>
    <source>
        <strain evidence="1 2">W4I19-2</strain>
    </source>
</reference>
<evidence type="ECO:0000313" key="1">
    <source>
        <dbReference type="EMBL" id="MDQ0687964.1"/>
    </source>
</evidence>
<keyword evidence="2" id="KW-1185">Reference proteome</keyword>